<evidence type="ECO:0000256" key="1">
    <source>
        <dbReference type="ARBA" id="ARBA00008814"/>
    </source>
</evidence>
<dbReference type="AlphaFoldDB" id="A0A5C1YE45"/>
<dbReference type="PROSITE" id="PS50983">
    <property type="entry name" value="FE_B12_PBP"/>
    <property type="match status" value="1"/>
</dbReference>
<organism evidence="4 5">
    <name type="scientific">Agromyces intestinalis</name>
    <dbReference type="NCBI Taxonomy" id="2592652"/>
    <lineage>
        <taxon>Bacteria</taxon>
        <taxon>Bacillati</taxon>
        <taxon>Actinomycetota</taxon>
        <taxon>Actinomycetes</taxon>
        <taxon>Micrococcales</taxon>
        <taxon>Microbacteriaceae</taxon>
        <taxon>Agromyces</taxon>
    </lineage>
</organism>
<dbReference type="InterPro" id="IPR002491">
    <property type="entry name" value="ABC_transptr_periplasmic_BD"/>
</dbReference>
<evidence type="ECO:0000313" key="4">
    <source>
        <dbReference type="EMBL" id="QEO14391.1"/>
    </source>
</evidence>
<dbReference type="InterPro" id="IPR050902">
    <property type="entry name" value="ABC_Transporter_SBP"/>
</dbReference>
<dbReference type="SUPFAM" id="SSF53807">
    <property type="entry name" value="Helical backbone' metal receptor"/>
    <property type="match status" value="1"/>
</dbReference>
<dbReference type="EMBL" id="CP043505">
    <property type="protein sequence ID" value="QEO14391.1"/>
    <property type="molecule type" value="Genomic_DNA"/>
</dbReference>
<dbReference type="Proteomes" id="UP000324678">
    <property type="component" value="Chromosome"/>
</dbReference>
<evidence type="ECO:0000259" key="3">
    <source>
        <dbReference type="PROSITE" id="PS50983"/>
    </source>
</evidence>
<evidence type="ECO:0000256" key="2">
    <source>
        <dbReference type="SAM" id="Phobius"/>
    </source>
</evidence>
<dbReference type="OrthoDB" id="6495095at2"/>
<gene>
    <name evidence="4" type="ORF">FLP10_08130</name>
</gene>
<accession>A0A5C1YE45</accession>
<feature type="transmembrane region" description="Helical" evidence="2">
    <location>
        <begin position="6"/>
        <end position="28"/>
    </location>
</feature>
<dbReference type="PANTHER" id="PTHR30535:SF34">
    <property type="entry name" value="MOLYBDATE-BINDING PROTEIN MOLA"/>
    <property type="match status" value="1"/>
</dbReference>
<reference evidence="4 5" key="1">
    <citation type="submission" date="2019-09" db="EMBL/GenBank/DDBJ databases">
        <title>Genome sequencing of strain KACC 19306.</title>
        <authorList>
            <person name="Heo J."/>
            <person name="Kim S.-J."/>
            <person name="Kim J.-S."/>
            <person name="Hong S.-B."/>
            <person name="Kwon S.-W."/>
        </authorList>
    </citation>
    <scope>NUCLEOTIDE SEQUENCE [LARGE SCALE GENOMIC DNA]</scope>
    <source>
        <strain evidence="4 5">KACC 19306</strain>
    </source>
</reference>
<keyword evidence="5" id="KW-1185">Reference proteome</keyword>
<dbReference type="KEGG" id="ail:FLP10_08130"/>
<keyword evidence="2" id="KW-0472">Membrane</keyword>
<dbReference type="RefSeq" id="WP_149160412.1">
    <property type="nucleotide sequence ID" value="NZ_CP043505.1"/>
</dbReference>
<name>A0A5C1YE45_9MICO</name>
<sequence length="363" mass="39457">MAIKKWIPWAGGIAVAAVVIGVGTALVVNQNARDGAQAAAGPIETDAITISDIQGREFTFDERPERIAAYLSSSVELLLALGLADKVVAIDETSKARLSYTDAFDDVVTAGVSSAEIDYEALVAADPDVVFVPEGTAVDEAAAQLEPFDIPVVVLTVWHTAEWEHNLDLLGELFGVQERAADAKALTDRVSELLGRLDGVEPVSIYYESDVDYSTRAGNTPHNAQLVQGGFDSIAADLTTNDIDPEFILSENPEFITRQLGDQNFTPSSPEAADALFEGLLSRPGWSDLAAVKQGNVIVYDTWPLVTAGWNFAPLYYAKWSHPELFEDVEPSALVEEWTTEFLGVDYPGDEEYIHTLDEYLTR</sequence>
<keyword evidence="2" id="KW-1133">Transmembrane helix</keyword>
<comment type="similarity">
    <text evidence="1">Belongs to the bacterial solute-binding protein 8 family.</text>
</comment>
<keyword evidence="2" id="KW-0812">Transmembrane</keyword>
<feature type="domain" description="Fe/B12 periplasmic-binding" evidence="3">
    <location>
        <begin position="66"/>
        <end position="329"/>
    </location>
</feature>
<proteinExistence type="inferred from homology"/>
<dbReference type="Pfam" id="PF01497">
    <property type="entry name" value="Peripla_BP_2"/>
    <property type="match status" value="1"/>
</dbReference>
<dbReference type="PANTHER" id="PTHR30535">
    <property type="entry name" value="VITAMIN B12-BINDING PROTEIN"/>
    <property type="match status" value="1"/>
</dbReference>
<protein>
    <submittedName>
        <fullName evidence="4">ABC transporter substrate-binding protein</fullName>
    </submittedName>
</protein>
<dbReference type="Gene3D" id="3.40.50.1980">
    <property type="entry name" value="Nitrogenase molybdenum iron protein domain"/>
    <property type="match status" value="2"/>
</dbReference>
<evidence type="ECO:0000313" key="5">
    <source>
        <dbReference type="Proteomes" id="UP000324678"/>
    </source>
</evidence>